<organism evidence="1 2">
    <name type="scientific">Rhododendron molle</name>
    <name type="common">Chinese azalea</name>
    <name type="synonym">Azalea mollis</name>
    <dbReference type="NCBI Taxonomy" id="49168"/>
    <lineage>
        <taxon>Eukaryota</taxon>
        <taxon>Viridiplantae</taxon>
        <taxon>Streptophyta</taxon>
        <taxon>Embryophyta</taxon>
        <taxon>Tracheophyta</taxon>
        <taxon>Spermatophyta</taxon>
        <taxon>Magnoliopsida</taxon>
        <taxon>eudicotyledons</taxon>
        <taxon>Gunneridae</taxon>
        <taxon>Pentapetalae</taxon>
        <taxon>asterids</taxon>
        <taxon>Ericales</taxon>
        <taxon>Ericaceae</taxon>
        <taxon>Ericoideae</taxon>
        <taxon>Rhodoreae</taxon>
        <taxon>Rhododendron</taxon>
    </lineage>
</organism>
<protein>
    <submittedName>
        <fullName evidence="1">Uncharacterized protein</fullName>
    </submittedName>
</protein>
<accession>A0ACC0MJ63</accession>
<evidence type="ECO:0000313" key="2">
    <source>
        <dbReference type="Proteomes" id="UP001062846"/>
    </source>
</evidence>
<name>A0ACC0MJ63_RHOML</name>
<comment type="caution">
    <text evidence="1">The sequence shown here is derived from an EMBL/GenBank/DDBJ whole genome shotgun (WGS) entry which is preliminary data.</text>
</comment>
<reference evidence="1" key="1">
    <citation type="submission" date="2022-02" db="EMBL/GenBank/DDBJ databases">
        <title>Plant Genome Project.</title>
        <authorList>
            <person name="Zhang R.-G."/>
        </authorList>
    </citation>
    <scope>NUCLEOTIDE SEQUENCE</scope>
    <source>
        <strain evidence="1">AT1</strain>
    </source>
</reference>
<sequence>MKNTMLGVLLFSLLILSAPSSSSSSSSAAASEGVCIIGSGIGGSSVAHFLRKYSDSELIRIRIFERQGVVGGRMATVSVSGETFEAGASILHPKNYHALNFAKSFNLTIQTPSLDSDSSFGIWDGRNFLFKTLDIDFKFPFCQKILSLANSFLMFFRYGFSLFRMTNFVETTVDNFLKYYESFESRPVFETVDEMLTWAGLYNLTTRTLEEELLDAGLYPLLIQELVTELAHFTSNWSDNVSCVPLSAFGFLSSLHHLPLVITRVNYGQSVSISGLAGAVSLAGAGDGLWSIEGGNWQIAAGLINSSHVELHLQEEIESISYLGDHYELNSTNGNSYPCEVTVIATPLDEQNISFTPSISIPNRSLHHTHATFVRGFLNPAYFGVSTGSEIPTLVGTIESHDLPFSSISVLKQHSEKDATYKIFSRKPMADALLDRIFSIRMETLRINWGAYPHYNAPERFAPFVLDGRHLYYVNAFENAASTMETSAVAAENIARLILSRSSGKTKSSSSNLKSSTSNTYDLHSDL</sequence>
<proteinExistence type="predicted"/>
<dbReference type="Proteomes" id="UP001062846">
    <property type="component" value="Chromosome 8"/>
</dbReference>
<keyword evidence="2" id="KW-1185">Reference proteome</keyword>
<dbReference type="EMBL" id="CM046395">
    <property type="protein sequence ID" value="KAI8540621.1"/>
    <property type="molecule type" value="Genomic_DNA"/>
</dbReference>
<gene>
    <name evidence="1" type="ORF">RHMOL_Rhmol08G0000700</name>
</gene>
<evidence type="ECO:0000313" key="1">
    <source>
        <dbReference type="EMBL" id="KAI8540621.1"/>
    </source>
</evidence>